<reference evidence="1 2" key="1">
    <citation type="submission" date="2021-02" db="EMBL/GenBank/DDBJ databases">
        <title>Alicyclobacillus curvatus sp. nov. and Alicyclobacillus mengziensis sp. nov., two acidophilic bacteria isolated from acid mine drainage.</title>
        <authorList>
            <person name="Huang Y."/>
        </authorList>
    </citation>
    <scope>NUCLEOTIDE SEQUENCE [LARGE SCALE GENOMIC DNA]</scope>
    <source>
        <strain evidence="1 2">S30H14</strain>
    </source>
</reference>
<gene>
    <name evidence="1" type="ORF">JZ786_01855</name>
</gene>
<evidence type="ECO:0000313" key="2">
    <source>
        <dbReference type="Proteomes" id="UP000663505"/>
    </source>
</evidence>
<protein>
    <submittedName>
        <fullName evidence="1">Uncharacterized protein</fullName>
    </submittedName>
</protein>
<dbReference type="KEGG" id="afx:JZ786_01855"/>
<accession>A0A9X7VZE6</accession>
<dbReference type="Proteomes" id="UP000663505">
    <property type="component" value="Chromosome"/>
</dbReference>
<dbReference type="RefSeq" id="WP_206657157.1">
    <property type="nucleotide sequence ID" value="NZ_CP071182.1"/>
</dbReference>
<name>A0A9X7VZE6_9BACL</name>
<proteinExistence type="predicted"/>
<sequence>MKEHHQFVASEVTNVDEQVRESLNEMLQLWNRMKTSEMDEAGDDADRFQMTFYMFMEHVEKWVQPLQQRPADAEEARLNPEFQKLFESLPDPLQIPFETELDAILADGDRHVDSTE</sequence>
<dbReference type="AlphaFoldDB" id="A0A9X7VZE6"/>
<dbReference type="EMBL" id="CP071182">
    <property type="protein sequence ID" value="QSO47814.1"/>
    <property type="molecule type" value="Genomic_DNA"/>
</dbReference>
<organism evidence="1 2">
    <name type="scientific">Alicyclobacillus mengziensis</name>
    <dbReference type="NCBI Taxonomy" id="2931921"/>
    <lineage>
        <taxon>Bacteria</taxon>
        <taxon>Bacillati</taxon>
        <taxon>Bacillota</taxon>
        <taxon>Bacilli</taxon>
        <taxon>Bacillales</taxon>
        <taxon>Alicyclobacillaceae</taxon>
        <taxon>Alicyclobacillus</taxon>
    </lineage>
</organism>
<keyword evidence="2" id="KW-1185">Reference proteome</keyword>
<evidence type="ECO:0000313" key="1">
    <source>
        <dbReference type="EMBL" id="QSO47814.1"/>
    </source>
</evidence>